<dbReference type="Proteomes" id="UP000537260">
    <property type="component" value="Unassembled WGS sequence"/>
</dbReference>
<dbReference type="InterPro" id="IPR005184">
    <property type="entry name" value="DUF306_Meta_HslJ"/>
</dbReference>
<dbReference type="InterPro" id="IPR038670">
    <property type="entry name" value="HslJ-like_sf"/>
</dbReference>
<evidence type="ECO:0000313" key="4">
    <source>
        <dbReference type="Proteomes" id="UP000537260"/>
    </source>
</evidence>
<feature type="domain" description="DUF306" evidence="2">
    <location>
        <begin position="38"/>
        <end position="118"/>
    </location>
</feature>
<comment type="caution">
    <text evidence="3">The sequence shown here is derived from an EMBL/GenBank/DDBJ whole genome shotgun (WGS) entry which is preliminary data.</text>
</comment>
<proteinExistence type="predicted"/>
<accession>A0A7Z0EFU5</accession>
<keyword evidence="1" id="KW-0732">Signal</keyword>
<dbReference type="Pfam" id="PF03724">
    <property type="entry name" value="META"/>
    <property type="match status" value="1"/>
</dbReference>
<evidence type="ECO:0000256" key="1">
    <source>
        <dbReference type="SAM" id="SignalP"/>
    </source>
</evidence>
<dbReference type="Gene3D" id="2.40.128.270">
    <property type="match status" value="1"/>
</dbReference>
<protein>
    <submittedName>
        <fullName evidence="3">Heat shock protein HslJ</fullName>
    </submittedName>
</protein>
<dbReference type="EMBL" id="JACCFM010000001">
    <property type="protein sequence ID" value="NYJ20891.1"/>
    <property type="molecule type" value="Genomic_DNA"/>
</dbReference>
<dbReference type="PROSITE" id="PS51257">
    <property type="entry name" value="PROKAR_LIPOPROTEIN"/>
    <property type="match status" value="1"/>
</dbReference>
<organism evidence="3 4">
    <name type="scientific">Glaciibacter psychrotolerans</name>
    <dbReference type="NCBI Taxonomy" id="670054"/>
    <lineage>
        <taxon>Bacteria</taxon>
        <taxon>Bacillati</taxon>
        <taxon>Actinomycetota</taxon>
        <taxon>Actinomycetes</taxon>
        <taxon>Micrococcales</taxon>
        <taxon>Microbacteriaceae</taxon>
        <taxon>Glaciibacter</taxon>
    </lineage>
</organism>
<evidence type="ECO:0000259" key="2">
    <source>
        <dbReference type="Pfam" id="PF03724"/>
    </source>
</evidence>
<feature type="signal peptide" evidence="1">
    <location>
        <begin position="1"/>
        <end position="21"/>
    </location>
</feature>
<reference evidence="3 4" key="1">
    <citation type="submission" date="2020-07" db="EMBL/GenBank/DDBJ databases">
        <title>Sequencing the genomes of 1000 actinobacteria strains.</title>
        <authorList>
            <person name="Klenk H.-P."/>
        </authorList>
    </citation>
    <scope>NUCLEOTIDE SEQUENCE [LARGE SCALE GENOMIC DNA]</scope>
    <source>
        <strain evidence="3 4">LI1</strain>
    </source>
</reference>
<sequence length="122" mass="12162">MRKILTLTAITALALALGGCASNPGGSGTDATGSWGTVDVQGEPSLDLAEGGQLSGTDGCNRLTGTWTQDGNTVKFGPLGSTMMACDGVKTWLNAAESATVDGSTLTILGADGAEIGTLKRN</sequence>
<keyword evidence="3" id="KW-0346">Stress response</keyword>
<evidence type="ECO:0000313" key="3">
    <source>
        <dbReference type="EMBL" id="NYJ20891.1"/>
    </source>
</evidence>
<feature type="chain" id="PRO_5031483190" evidence="1">
    <location>
        <begin position="22"/>
        <end position="122"/>
    </location>
</feature>
<name>A0A7Z0EFU5_9MICO</name>
<dbReference type="AlphaFoldDB" id="A0A7Z0EFU5"/>
<gene>
    <name evidence="3" type="ORF">HNR05_002682</name>
</gene>
<dbReference type="RefSeq" id="WP_179579577.1">
    <property type="nucleotide sequence ID" value="NZ_JACCFM010000001.1"/>
</dbReference>
<keyword evidence="4" id="KW-1185">Reference proteome</keyword>